<keyword evidence="4" id="KW-1185">Reference proteome</keyword>
<evidence type="ECO:0000313" key="4">
    <source>
        <dbReference type="Proteomes" id="UP000193689"/>
    </source>
</evidence>
<proteinExistence type="predicted"/>
<reference evidence="3 4" key="1">
    <citation type="submission" date="2016-07" db="EMBL/GenBank/DDBJ databases">
        <title>Pervasive Adenine N6-methylation of Active Genes in Fungi.</title>
        <authorList>
            <consortium name="DOE Joint Genome Institute"/>
            <person name="Mondo S.J."/>
            <person name="Dannebaum R.O."/>
            <person name="Kuo R.C."/>
            <person name="Labutti K."/>
            <person name="Haridas S."/>
            <person name="Kuo A."/>
            <person name="Salamov A."/>
            <person name="Ahrendt S.R."/>
            <person name="Lipzen A."/>
            <person name="Sullivan W."/>
            <person name="Andreopoulos W.B."/>
            <person name="Clum A."/>
            <person name="Lindquist E."/>
            <person name="Daum C."/>
            <person name="Ramamoorthy G.K."/>
            <person name="Gryganskyi A."/>
            <person name="Culley D."/>
            <person name="Magnuson J.K."/>
            <person name="James T.Y."/>
            <person name="O'Malley M.A."/>
            <person name="Stajich J.E."/>
            <person name="Spatafora J.W."/>
            <person name="Visel A."/>
            <person name="Grigoriev I.V."/>
        </authorList>
    </citation>
    <scope>NUCLEOTIDE SEQUENCE [LARGE SCALE GENOMIC DNA]</scope>
    <source>
        <strain evidence="3 4">CBS 129021</strain>
    </source>
</reference>
<dbReference type="SUPFAM" id="SSF81383">
    <property type="entry name" value="F-box domain"/>
    <property type="match status" value="1"/>
</dbReference>
<comment type="caution">
    <text evidence="3">The sequence shown here is derived from an EMBL/GenBank/DDBJ whole genome shotgun (WGS) entry which is preliminary data.</text>
</comment>
<feature type="region of interest" description="Disordered" evidence="1">
    <location>
        <begin position="1"/>
        <end position="62"/>
    </location>
</feature>
<evidence type="ECO:0000256" key="1">
    <source>
        <dbReference type="SAM" id="MobiDB-lite"/>
    </source>
</evidence>
<dbReference type="InterPro" id="IPR036047">
    <property type="entry name" value="F-box-like_dom_sf"/>
</dbReference>
<accession>A0A1Y2EFV9</accession>
<dbReference type="SMART" id="SM00256">
    <property type="entry name" value="FBOX"/>
    <property type="match status" value="1"/>
</dbReference>
<dbReference type="PROSITE" id="PS50181">
    <property type="entry name" value="FBOX"/>
    <property type="match status" value="1"/>
</dbReference>
<dbReference type="InParanoid" id="A0A1Y2EFV9"/>
<sequence>MAPVFGDRAEANEPDALSSTTNPIKNFSASMSLTSTSTTSHDSIKTGLSTSEKSHSKAEGTSKITKLPTELSLAIILYLTPSDALSLALTSKRFNSIITRYETTITHALVINHCEERLLKGAIAHHALEIAPWLLFKSTARDEAEYLQIIENFVKEYMNKSCKGSLPEKLRLRAAIRIAMFHDLAITTPWDEVLHLTYREMRKYYRRSLELHFEIVGHFNFQMHMHLFDMLFHITALRYLRTPHGPGNRAFRITIRRVLTFYTAAPMYKRIDHRVTSLSRELFSTHRRTRGNFGGLSEIPFLTIVARCKWQAQLGDIKLLRLGPRIRRSAYSAQHEGIVH</sequence>
<organism evidence="3 4">
    <name type="scientific">Pseudomassariella vexata</name>
    <dbReference type="NCBI Taxonomy" id="1141098"/>
    <lineage>
        <taxon>Eukaryota</taxon>
        <taxon>Fungi</taxon>
        <taxon>Dikarya</taxon>
        <taxon>Ascomycota</taxon>
        <taxon>Pezizomycotina</taxon>
        <taxon>Sordariomycetes</taxon>
        <taxon>Xylariomycetidae</taxon>
        <taxon>Amphisphaeriales</taxon>
        <taxon>Pseudomassariaceae</taxon>
        <taxon>Pseudomassariella</taxon>
    </lineage>
</organism>
<dbReference type="CDD" id="cd09917">
    <property type="entry name" value="F-box_SF"/>
    <property type="match status" value="1"/>
</dbReference>
<dbReference type="EMBL" id="MCFJ01000002">
    <property type="protein sequence ID" value="ORY70462.1"/>
    <property type="molecule type" value="Genomic_DNA"/>
</dbReference>
<dbReference type="Pfam" id="PF12937">
    <property type="entry name" value="F-box-like"/>
    <property type="match status" value="1"/>
</dbReference>
<evidence type="ECO:0000313" key="3">
    <source>
        <dbReference type="EMBL" id="ORY70462.1"/>
    </source>
</evidence>
<feature type="compositionally biased region" description="Polar residues" evidence="1">
    <location>
        <begin position="17"/>
        <end position="27"/>
    </location>
</feature>
<gene>
    <name evidence="3" type="ORF">BCR38DRAFT_481598</name>
</gene>
<feature type="domain" description="F-box" evidence="2">
    <location>
        <begin position="61"/>
        <end position="108"/>
    </location>
</feature>
<dbReference type="InterPro" id="IPR001810">
    <property type="entry name" value="F-box_dom"/>
</dbReference>
<protein>
    <recommendedName>
        <fullName evidence="2">F-box domain-containing protein</fullName>
    </recommendedName>
</protein>
<dbReference type="RefSeq" id="XP_040720412.1">
    <property type="nucleotide sequence ID" value="XM_040863394.1"/>
</dbReference>
<dbReference type="AlphaFoldDB" id="A0A1Y2EFV9"/>
<dbReference type="GeneID" id="63779606"/>
<feature type="compositionally biased region" description="Low complexity" evidence="1">
    <location>
        <begin position="28"/>
        <end position="41"/>
    </location>
</feature>
<evidence type="ECO:0000259" key="2">
    <source>
        <dbReference type="PROSITE" id="PS50181"/>
    </source>
</evidence>
<dbReference type="Gene3D" id="1.20.1280.50">
    <property type="match status" value="1"/>
</dbReference>
<name>A0A1Y2EFV9_9PEZI</name>
<dbReference type="Proteomes" id="UP000193689">
    <property type="component" value="Unassembled WGS sequence"/>
</dbReference>